<proteinExistence type="inferred from homology"/>
<dbReference type="Pfam" id="PF02604">
    <property type="entry name" value="PhdYeFM_antitox"/>
    <property type="match status" value="1"/>
</dbReference>
<dbReference type="RefSeq" id="WP_017229850.1">
    <property type="nucleotide sequence ID" value="NZ_JARJLM010000609.1"/>
</dbReference>
<dbReference type="NCBIfam" id="TIGR01552">
    <property type="entry name" value="phd_fam"/>
    <property type="match status" value="1"/>
</dbReference>
<dbReference type="InterPro" id="IPR006442">
    <property type="entry name" value="Antitoxin_Phd/YefM"/>
</dbReference>
<comment type="caution">
    <text evidence="3">The sequence shown here is derived from an EMBL/GenBank/DDBJ whole genome shotgun (WGS) entry which is preliminary data.</text>
</comment>
<dbReference type="Gene3D" id="3.40.1620.10">
    <property type="entry name" value="YefM-like domain"/>
    <property type="match status" value="1"/>
</dbReference>
<evidence type="ECO:0000313" key="3">
    <source>
        <dbReference type="EMBL" id="MDF3838602.1"/>
    </source>
</evidence>
<evidence type="ECO:0000256" key="2">
    <source>
        <dbReference type="RuleBase" id="RU362080"/>
    </source>
</evidence>
<reference evidence="3 4" key="1">
    <citation type="submission" date="2023-03" db="EMBL/GenBank/DDBJ databases">
        <title>Draft assemblies of triclosan tolerant bacteria isolated from returned activated sludge.</title>
        <authorList>
            <person name="Van Hamelsveld S."/>
        </authorList>
    </citation>
    <scope>NUCLEOTIDE SEQUENCE [LARGE SCALE GENOMIC DNA]</scope>
    <source>
        <strain evidence="3 4">GW210010_S58</strain>
    </source>
</reference>
<name>A0ABT6B281_9BURK</name>
<evidence type="ECO:0000256" key="1">
    <source>
        <dbReference type="ARBA" id="ARBA00009981"/>
    </source>
</evidence>
<dbReference type="Proteomes" id="UP001216674">
    <property type="component" value="Unassembled WGS sequence"/>
</dbReference>
<dbReference type="SUPFAM" id="SSF143120">
    <property type="entry name" value="YefM-like"/>
    <property type="match status" value="1"/>
</dbReference>
<gene>
    <name evidence="3" type="ORF">P3W85_37560</name>
</gene>
<sequence>MLIVNMHDAKSGLSRLVEAIEKGEEKEVVIARNGKPAAKLVPILPPEKDVSRRIGAGKAVLANWQSFSLEQFNSADEEIARLFGIGASEDTPG</sequence>
<comment type="similarity">
    <text evidence="1 2">Belongs to the phD/YefM antitoxin family.</text>
</comment>
<dbReference type="EMBL" id="JARJLM010000609">
    <property type="protein sequence ID" value="MDF3838602.1"/>
    <property type="molecule type" value="Genomic_DNA"/>
</dbReference>
<accession>A0ABT6B281</accession>
<comment type="function">
    <text evidence="2">Antitoxin component of a type II toxin-antitoxin (TA) system.</text>
</comment>
<evidence type="ECO:0000313" key="4">
    <source>
        <dbReference type="Proteomes" id="UP001216674"/>
    </source>
</evidence>
<protein>
    <recommendedName>
        <fullName evidence="2">Antitoxin</fullName>
    </recommendedName>
</protein>
<organism evidence="3 4">
    <name type="scientific">Cupriavidus basilensis</name>
    <dbReference type="NCBI Taxonomy" id="68895"/>
    <lineage>
        <taxon>Bacteria</taxon>
        <taxon>Pseudomonadati</taxon>
        <taxon>Pseudomonadota</taxon>
        <taxon>Betaproteobacteria</taxon>
        <taxon>Burkholderiales</taxon>
        <taxon>Burkholderiaceae</taxon>
        <taxon>Cupriavidus</taxon>
    </lineage>
</organism>
<keyword evidence="4" id="KW-1185">Reference proteome</keyword>
<dbReference type="InterPro" id="IPR036165">
    <property type="entry name" value="YefM-like_sf"/>
</dbReference>